<gene>
    <name evidence="1" type="ORF">ANIA_11523</name>
</gene>
<organism evidence="1 2">
    <name type="scientific">Emericella nidulans (strain FGSC A4 / ATCC 38163 / CBS 112.46 / NRRL 194 / M139)</name>
    <name type="common">Aspergillus nidulans</name>
    <dbReference type="NCBI Taxonomy" id="227321"/>
    <lineage>
        <taxon>Eukaryota</taxon>
        <taxon>Fungi</taxon>
        <taxon>Dikarya</taxon>
        <taxon>Ascomycota</taxon>
        <taxon>Pezizomycotina</taxon>
        <taxon>Eurotiomycetes</taxon>
        <taxon>Eurotiomycetidae</taxon>
        <taxon>Eurotiales</taxon>
        <taxon>Aspergillaceae</taxon>
        <taxon>Aspergillus</taxon>
        <taxon>Aspergillus subgen. Nidulantes</taxon>
    </lineage>
</organism>
<dbReference type="KEGG" id="ani:ANIA_11523"/>
<proteinExistence type="predicted"/>
<evidence type="ECO:0000313" key="1">
    <source>
        <dbReference type="EMBL" id="CBF71169.1"/>
    </source>
</evidence>
<dbReference type="GeneID" id="74897096"/>
<sequence length="45" mass="4799">MCVYVCECEQRAKYLAPVFSVAQPSTKPNTATALALVICHVGPTS</sequence>
<protein>
    <submittedName>
        <fullName evidence="1">Uncharacterized protein</fullName>
    </submittedName>
</protein>
<name>C8V1D4_EMENI</name>
<dbReference type="EMBL" id="BN001301">
    <property type="protein sequence ID" value="CBF71169.1"/>
    <property type="molecule type" value="Genomic_DNA"/>
</dbReference>
<reference evidence="2" key="2">
    <citation type="journal article" date="2009" name="Fungal Genet. Biol.">
        <title>The 2008 update of the Aspergillus nidulans genome annotation: a community effort.</title>
        <authorList>
            <person name="Wortman J.R."/>
            <person name="Gilsenan J.M."/>
            <person name="Joardar V."/>
            <person name="Deegan J."/>
            <person name="Clutterbuck J."/>
            <person name="Andersen M.R."/>
            <person name="Archer D."/>
            <person name="Bencina M."/>
            <person name="Braus G."/>
            <person name="Coutinho P."/>
            <person name="von Dohren H."/>
            <person name="Doonan J."/>
            <person name="Driessen A.J."/>
            <person name="Durek P."/>
            <person name="Espeso E."/>
            <person name="Fekete E."/>
            <person name="Flipphi M."/>
            <person name="Estrada C.G."/>
            <person name="Geysens S."/>
            <person name="Goldman G."/>
            <person name="de Groot P.W."/>
            <person name="Hansen K."/>
            <person name="Harris S.D."/>
            <person name="Heinekamp T."/>
            <person name="Helmstaedt K."/>
            <person name="Henrissat B."/>
            <person name="Hofmann G."/>
            <person name="Homan T."/>
            <person name="Horio T."/>
            <person name="Horiuchi H."/>
            <person name="James S."/>
            <person name="Jones M."/>
            <person name="Karaffa L."/>
            <person name="Karanyi Z."/>
            <person name="Kato M."/>
            <person name="Keller N."/>
            <person name="Kelly D.E."/>
            <person name="Kiel J.A."/>
            <person name="Kim J.M."/>
            <person name="van der Klei I.J."/>
            <person name="Klis F.M."/>
            <person name="Kovalchuk A."/>
            <person name="Krasevec N."/>
            <person name="Kubicek C.P."/>
            <person name="Liu B."/>
            <person name="Maccabe A."/>
            <person name="Meyer V."/>
            <person name="Mirabito P."/>
            <person name="Miskei M."/>
            <person name="Mos M."/>
            <person name="Mullins J."/>
            <person name="Nelson D.R."/>
            <person name="Nielsen J."/>
            <person name="Oakley B.R."/>
            <person name="Osmani S.A."/>
            <person name="Pakula T."/>
            <person name="Paszewski A."/>
            <person name="Paulsen I."/>
            <person name="Pilsyk S."/>
            <person name="Pocsi I."/>
            <person name="Punt P.J."/>
            <person name="Ram A.F."/>
            <person name="Ren Q."/>
            <person name="Robellet X."/>
            <person name="Robson G."/>
            <person name="Seiboth B."/>
            <person name="van Solingen P."/>
            <person name="Specht T."/>
            <person name="Sun J."/>
            <person name="Taheri-Talesh N."/>
            <person name="Takeshita N."/>
            <person name="Ussery D."/>
            <person name="vanKuyk P.A."/>
            <person name="Visser H."/>
            <person name="van de Vondervoort P.J."/>
            <person name="de Vries R.P."/>
            <person name="Walton J."/>
            <person name="Xiang X."/>
            <person name="Xiong Y."/>
            <person name="Zeng A.P."/>
            <person name="Brandt B.W."/>
            <person name="Cornell M.J."/>
            <person name="van den Hondel C.A."/>
            <person name="Visser J."/>
            <person name="Oliver S.G."/>
            <person name="Turner G."/>
        </authorList>
    </citation>
    <scope>GENOME REANNOTATION</scope>
    <source>
        <strain evidence="2">FGSC A4 / ATCC 38163 / CBS 112.46 / NRRL 194 / M139</strain>
    </source>
</reference>
<evidence type="ECO:0000313" key="2">
    <source>
        <dbReference type="Proteomes" id="UP000000560"/>
    </source>
</evidence>
<dbReference type="Proteomes" id="UP000000560">
    <property type="component" value="Chromosome I"/>
</dbReference>
<dbReference type="HOGENOM" id="CLU_3207615_0_0_1"/>
<dbReference type="RefSeq" id="XP_050467135.1">
    <property type="nucleotide sequence ID" value="XM_050613296.1"/>
</dbReference>
<reference evidence="2" key="1">
    <citation type="journal article" date="2005" name="Nature">
        <title>Sequencing of Aspergillus nidulans and comparative analysis with A. fumigatus and A. oryzae.</title>
        <authorList>
            <person name="Galagan J.E."/>
            <person name="Calvo S.E."/>
            <person name="Cuomo C."/>
            <person name="Ma L.J."/>
            <person name="Wortman J.R."/>
            <person name="Batzoglou S."/>
            <person name="Lee S.I."/>
            <person name="Basturkmen M."/>
            <person name="Spevak C.C."/>
            <person name="Clutterbuck J."/>
            <person name="Kapitonov V."/>
            <person name="Jurka J."/>
            <person name="Scazzocchio C."/>
            <person name="Farman M."/>
            <person name="Butler J."/>
            <person name="Purcell S."/>
            <person name="Harris S."/>
            <person name="Braus G.H."/>
            <person name="Draht O."/>
            <person name="Busch S."/>
            <person name="D'Enfert C."/>
            <person name="Bouchier C."/>
            <person name="Goldman G.H."/>
            <person name="Bell-Pedersen D."/>
            <person name="Griffiths-Jones S."/>
            <person name="Doonan J.H."/>
            <person name="Yu J."/>
            <person name="Vienken K."/>
            <person name="Pain A."/>
            <person name="Freitag M."/>
            <person name="Selker E.U."/>
            <person name="Archer D.B."/>
            <person name="Penalva M.A."/>
            <person name="Oakley B.R."/>
            <person name="Momany M."/>
            <person name="Tanaka T."/>
            <person name="Kumagai T."/>
            <person name="Asai K."/>
            <person name="Machida M."/>
            <person name="Nierman W.C."/>
            <person name="Denning D.W."/>
            <person name="Caddick M."/>
            <person name="Hynes M."/>
            <person name="Paoletti M."/>
            <person name="Fischer R."/>
            <person name="Miller B."/>
            <person name="Dyer P."/>
            <person name="Sachs M.S."/>
            <person name="Osmani S.A."/>
            <person name="Birren B.W."/>
        </authorList>
    </citation>
    <scope>NUCLEOTIDE SEQUENCE [LARGE SCALE GENOMIC DNA]</scope>
    <source>
        <strain evidence="2">FGSC A4 / ATCC 38163 / CBS 112.46 / NRRL 194 / M139</strain>
    </source>
</reference>
<keyword evidence="2" id="KW-1185">Reference proteome</keyword>
<dbReference type="InParanoid" id="C8V1D4"/>
<accession>C8V1D4</accession>
<dbReference type="VEuPathDB" id="FungiDB:AN11523"/>
<dbReference type="AlphaFoldDB" id="C8V1D4"/>